<dbReference type="EMBL" id="CP001684">
    <property type="protein sequence ID" value="ACV21480.1"/>
    <property type="molecule type" value="Genomic_DNA"/>
</dbReference>
<dbReference type="RefSeq" id="WP_012797586.1">
    <property type="nucleotide sequence ID" value="NC_013165.1"/>
</dbReference>
<dbReference type="AlphaFoldDB" id="C7N2V9"/>
<accession>C7N2V9</accession>
<dbReference type="GO" id="GO:0003677">
    <property type="term" value="F:DNA binding"/>
    <property type="evidence" value="ECO:0007669"/>
    <property type="project" value="InterPro"/>
</dbReference>
<dbReference type="STRING" id="471855.Shel_04190"/>
<keyword evidence="3" id="KW-1185">Reference proteome</keyword>
<protein>
    <submittedName>
        <fullName evidence="2">Transcriptional regulator, tetR family</fullName>
    </submittedName>
</protein>
<proteinExistence type="predicted"/>
<organism evidence="2 3">
    <name type="scientific">Slackia heliotrinireducens (strain ATCC 29202 / DSM 20476 / NCTC 11029 / RHS 1)</name>
    <name type="common">Peptococcus heliotrinreducens</name>
    <dbReference type="NCBI Taxonomy" id="471855"/>
    <lineage>
        <taxon>Bacteria</taxon>
        <taxon>Bacillati</taxon>
        <taxon>Actinomycetota</taxon>
        <taxon>Coriobacteriia</taxon>
        <taxon>Eggerthellales</taxon>
        <taxon>Eggerthellaceae</taxon>
        <taxon>Slackia</taxon>
    </lineage>
</organism>
<dbReference type="InterPro" id="IPR009057">
    <property type="entry name" value="Homeodomain-like_sf"/>
</dbReference>
<feature type="domain" description="Resolvase HTH" evidence="1">
    <location>
        <begin position="31"/>
        <end position="51"/>
    </location>
</feature>
<dbReference type="eggNOG" id="COG1309">
    <property type="taxonomic scope" value="Bacteria"/>
</dbReference>
<dbReference type="Pfam" id="PF02796">
    <property type="entry name" value="HTH_7"/>
    <property type="match status" value="1"/>
</dbReference>
<evidence type="ECO:0000259" key="1">
    <source>
        <dbReference type="Pfam" id="PF02796"/>
    </source>
</evidence>
<evidence type="ECO:0000313" key="3">
    <source>
        <dbReference type="Proteomes" id="UP000002026"/>
    </source>
</evidence>
<name>C7N2V9_SLAHD</name>
<dbReference type="KEGG" id="shi:Shel_04190"/>
<dbReference type="Gene3D" id="1.10.357.10">
    <property type="entry name" value="Tetracycline Repressor, domain 2"/>
    <property type="match status" value="1"/>
</dbReference>
<evidence type="ECO:0000313" key="2">
    <source>
        <dbReference type="EMBL" id="ACV21480.1"/>
    </source>
</evidence>
<dbReference type="SUPFAM" id="SSF46689">
    <property type="entry name" value="Homeodomain-like"/>
    <property type="match status" value="1"/>
</dbReference>
<reference evidence="2 3" key="1">
    <citation type="journal article" date="2009" name="Stand. Genomic Sci.">
        <title>Complete genome sequence of Slackia heliotrinireducens type strain (RHS 1).</title>
        <authorList>
            <person name="Pukall R."/>
            <person name="Lapidus A."/>
            <person name="Nolan M."/>
            <person name="Copeland A."/>
            <person name="Glavina Del Rio T."/>
            <person name="Lucas S."/>
            <person name="Chen F."/>
            <person name="Tice H."/>
            <person name="Cheng J.F."/>
            <person name="Chertkov O."/>
            <person name="Bruce D."/>
            <person name="Goodwin L."/>
            <person name="Kuske C."/>
            <person name="Brettin T."/>
            <person name="Detter J.C."/>
            <person name="Han C."/>
            <person name="Pitluck S."/>
            <person name="Pati A."/>
            <person name="Mavrommatis K."/>
            <person name="Ivanova N."/>
            <person name="Ovchinnikova G."/>
            <person name="Chen A."/>
            <person name="Palaniappan K."/>
            <person name="Schneider S."/>
            <person name="Rohde M."/>
            <person name="Chain P."/>
            <person name="D'haeseleer P."/>
            <person name="Goker M."/>
            <person name="Bristow J."/>
            <person name="Eisen J.A."/>
            <person name="Markowitz V."/>
            <person name="Kyrpides N.C."/>
            <person name="Klenk H.P."/>
            <person name="Hugenholtz P."/>
        </authorList>
    </citation>
    <scope>NUCLEOTIDE SEQUENCE [LARGE SCALE GENOMIC DNA]</scope>
    <source>
        <strain evidence="3">ATCC 29202 / DSM 20476 / NCTC 11029 / RHS 1</strain>
    </source>
</reference>
<gene>
    <name evidence="2" type="ordered locus">Shel_04190</name>
</gene>
<dbReference type="InterPro" id="IPR006120">
    <property type="entry name" value="Resolvase_HTH_dom"/>
</dbReference>
<dbReference type="HOGENOM" id="CLU_087539_2_0_11"/>
<dbReference type="GO" id="GO:0000150">
    <property type="term" value="F:DNA strand exchange activity"/>
    <property type="evidence" value="ECO:0007669"/>
    <property type="project" value="InterPro"/>
</dbReference>
<sequence>MLDNYLLQIPEDFQRKLRILHSVDGANSNLSVKEICRLSGISRSTFYRYFDSQEDFCYWYIIFCSSISLDQVGRTRTWNEGMKHFYQLLEQEKSALKVCAEWNSDYGVAYIESHRKQVLTETLLKFRGLKLNDLLEFQIAHYIRLEVWSTFKWLRSNNAQPASTFAEQLETCVPSLLHDSLSLS</sequence>
<dbReference type="Proteomes" id="UP000002026">
    <property type="component" value="Chromosome"/>
</dbReference>